<dbReference type="Proteomes" id="UP001232063">
    <property type="component" value="Unassembled WGS sequence"/>
</dbReference>
<evidence type="ECO:0000313" key="2">
    <source>
        <dbReference type="EMBL" id="MDJ1505179.1"/>
    </source>
</evidence>
<keyword evidence="3" id="KW-1185">Reference proteome</keyword>
<dbReference type="EMBL" id="JASJOU010000015">
    <property type="protein sequence ID" value="MDJ1505179.1"/>
    <property type="molecule type" value="Genomic_DNA"/>
</dbReference>
<dbReference type="PANTHER" id="PTHR32305:SF15">
    <property type="entry name" value="PROTEIN RHSA-RELATED"/>
    <property type="match status" value="1"/>
</dbReference>
<name>A0AAE3RBL9_9BACT</name>
<dbReference type="NCBIfam" id="TIGR03696">
    <property type="entry name" value="Rhs_assc_core"/>
    <property type="match status" value="1"/>
</dbReference>
<reference evidence="2" key="1">
    <citation type="submission" date="2023-05" db="EMBL/GenBank/DDBJ databases">
        <authorList>
            <person name="Zhang X."/>
        </authorList>
    </citation>
    <scope>NUCLEOTIDE SEQUENCE</scope>
    <source>
        <strain evidence="2">BD1B2-1</strain>
    </source>
</reference>
<proteinExistence type="predicted"/>
<organism evidence="2 3">
    <name type="scientific">Xanthocytophaga agilis</name>
    <dbReference type="NCBI Taxonomy" id="3048010"/>
    <lineage>
        <taxon>Bacteria</taxon>
        <taxon>Pseudomonadati</taxon>
        <taxon>Bacteroidota</taxon>
        <taxon>Cytophagia</taxon>
        <taxon>Cytophagales</taxon>
        <taxon>Rhodocytophagaceae</taxon>
        <taxon>Xanthocytophaga</taxon>
    </lineage>
</organism>
<dbReference type="InterPro" id="IPR022385">
    <property type="entry name" value="Rhs_assc_core"/>
</dbReference>
<comment type="caution">
    <text evidence="2">The sequence shown here is derived from an EMBL/GenBank/DDBJ whole genome shotgun (WGS) entry which is preliminary data.</text>
</comment>
<accession>A0AAE3RBL9</accession>
<feature type="region of interest" description="Disordered" evidence="1">
    <location>
        <begin position="301"/>
        <end position="321"/>
    </location>
</feature>
<dbReference type="InterPro" id="IPR050708">
    <property type="entry name" value="T6SS_VgrG/RHS"/>
</dbReference>
<evidence type="ECO:0000256" key="1">
    <source>
        <dbReference type="SAM" id="MobiDB-lite"/>
    </source>
</evidence>
<dbReference type="AlphaFoldDB" id="A0AAE3RBL9"/>
<evidence type="ECO:0000313" key="3">
    <source>
        <dbReference type="Proteomes" id="UP001232063"/>
    </source>
</evidence>
<sequence length="321" mass="36499">MQSPIVQENHYDPWGLNLVGIEKQGSPNHKFQYNGKEKQEEFGLNWIDYGYRNYDSQLGRWHSIDKFTEKYNLLSPYQYTLNNPMSTVDIQGDSVYVVINGQIKLISEKHLEILERMREKLMKTEDGKKLMEHYEASKTSDIYITVQPFNDRINSSGSTIYYGAIKPFKMIDKKGVIDLSWAVLNKPNQGSMDHITLSGIKVKNPLNKISFVSINQDYLENKGQWAKYSIYDKAFTLWHEIKAHIDLGGGSAADDHAVLGVEKAGIDQKAAAGTPAESMILQLKNLRFLENLQQSLPAQFNEKLPQQNKADNTKTGQGTGF</sequence>
<gene>
    <name evidence="2" type="ORF">QNI22_31270</name>
</gene>
<dbReference type="PANTHER" id="PTHR32305">
    <property type="match status" value="1"/>
</dbReference>
<dbReference type="Gene3D" id="2.180.10.10">
    <property type="entry name" value="RHS repeat-associated core"/>
    <property type="match status" value="1"/>
</dbReference>
<protein>
    <submittedName>
        <fullName evidence="2">RHS repeat-associated core domain-containing protein</fullName>
    </submittedName>
</protein>
<dbReference type="RefSeq" id="WP_314517011.1">
    <property type="nucleotide sequence ID" value="NZ_JASJOU010000015.1"/>
</dbReference>